<dbReference type="PANTHER" id="PTHR36934">
    <property type="entry name" value="BLR0278 PROTEIN"/>
    <property type="match status" value="1"/>
</dbReference>
<dbReference type="InterPro" id="IPR029069">
    <property type="entry name" value="HotDog_dom_sf"/>
</dbReference>
<proteinExistence type="predicted"/>
<accession>A0A936TF78</accession>
<protein>
    <submittedName>
        <fullName evidence="4">Thioesterase</fullName>
    </submittedName>
</protein>
<comment type="caution">
    <text evidence="4">The sequence shown here is derived from an EMBL/GenBank/DDBJ whole genome shotgun (WGS) entry which is preliminary data.</text>
</comment>
<evidence type="ECO:0000256" key="1">
    <source>
        <dbReference type="PIRSR" id="PIRSR014972-1"/>
    </source>
</evidence>
<feature type="domain" description="Fluoroacetyl-CoA-specific thioesterase-like" evidence="3">
    <location>
        <begin position="15"/>
        <end position="116"/>
    </location>
</feature>
<dbReference type="AlphaFoldDB" id="A0A936TF78"/>
<dbReference type="SUPFAM" id="SSF54637">
    <property type="entry name" value="Thioesterase/thiol ester dehydrase-isomerase"/>
    <property type="match status" value="1"/>
</dbReference>
<feature type="binding site" evidence="2">
    <location>
        <position position="112"/>
    </location>
    <ligand>
        <name>substrate</name>
    </ligand>
</feature>
<evidence type="ECO:0000313" key="4">
    <source>
        <dbReference type="EMBL" id="MBK9297807.1"/>
    </source>
</evidence>
<organism evidence="4 5">
    <name type="scientific">Candidatus Neomicrothrix subdominans</name>
    <dbReference type="NCBI Taxonomy" id="2954438"/>
    <lineage>
        <taxon>Bacteria</taxon>
        <taxon>Bacillati</taxon>
        <taxon>Actinomycetota</taxon>
        <taxon>Acidimicrobiia</taxon>
        <taxon>Acidimicrobiales</taxon>
        <taxon>Microthrixaceae</taxon>
        <taxon>Candidatus Neomicrothrix</taxon>
    </lineage>
</organism>
<dbReference type="PANTHER" id="PTHR36934:SF1">
    <property type="entry name" value="THIOESTERASE DOMAIN-CONTAINING PROTEIN"/>
    <property type="match status" value="1"/>
</dbReference>
<feature type="binding site" evidence="2">
    <location>
        <position position="61"/>
    </location>
    <ligand>
        <name>substrate</name>
    </ligand>
</feature>
<dbReference type="EMBL" id="JADJZA010000007">
    <property type="protein sequence ID" value="MBK9297807.1"/>
    <property type="molecule type" value="Genomic_DNA"/>
</dbReference>
<dbReference type="PIRSF" id="PIRSF014972">
    <property type="entry name" value="FlK"/>
    <property type="match status" value="1"/>
</dbReference>
<feature type="active site" evidence="1">
    <location>
        <position position="42"/>
    </location>
</feature>
<dbReference type="Proteomes" id="UP000727993">
    <property type="component" value="Unassembled WGS sequence"/>
</dbReference>
<name>A0A936TF78_9ACTN</name>
<reference evidence="4 5" key="1">
    <citation type="submission" date="2020-10" db="EMBL/GenBank/DDBJ databases">
        <title>Connecting structure to function with the recovery of over 1000 high-quality activated sludge metagenome-assembled genomes encoding full-length rRNA genes using long-read sequencing.</title>
        <authorList>
            <person name="Singleton C.M."/>
            <person name="Petriglieri F."/>
            <person name="Kristensen J.M."/>
            <person name="Kirkegaard R.H."/>
            <person name="Michaelsen T.Y."/>
            <person name="Andersen M.H."/>
            <person name="Karst S.M."/>
            <person name="Dueholm M.S."/>
            <person name="Nielsen P.H."/>
            <person name="Albertsen M."/>
        </authorList>
    </citation>
    <scope>NUCLEOTIDE SEQUENCE [LARGE SCALE GENOMIC DNA]</scope>
    <source>
        <strain evidence="4">Lyne_18-Q3-R50-59_MAXAC.006</strain>
    </source>
</reference>
<dbReference type="InterPro" id="IPR054485">
    <property type="entry name" value="FlK-like_dom"/>
</dbReference>
<sequence length="125" mass="13166">MSITPGLRAEIETTVAETDTAQALGSGDVPALATPRLLAWCESASIAALGDALEADRTTVGMRVQFEHIAPSAVGATITTESILEKVEGRRLTFTVSVREEGRLVAAGKVTRVAIGRDEFLAKLD</sequence>
<evidence type="ECO:0000313" key="5">
    <source>
        <dbReference type="Proteomes" id="UP000727993"/>
    </source>
</evidence>
<dbReference type="InterPro" id="IPR025540">
    <property type="entry name" value="FlK"/>
</dbReference>
<evidence type="ECO:0000256" key="2">
    <source>
        <dbReference type="PIRSR" id="PIRSR014972-2"/>
    </source>
</evidence>
<dbReference type="Gene3D" id="3.10.129.10">
    <property type="entry name" value="Hotdog Thioesterase"/>
    <property type="match status" value="1"/>
</dbReference>
<gene>
    <name evidence="4" type="ORF">IPN02_13440</name>
</gene>
<feature type="active site" evidence="1">
    <location>
        <position position="68"/>
    </location>
</feature>
<dbReference type="Pfam" id="PF22636">
    <property type="entry name" value="FlK"/>
    <property type="match status" value="1"/>
</dbReference>
<feature type="active site" evidence="1">
    <location>
        <position position="34"/>
    </location>
</feature>
<evidence type="ECO:0000259" key="3">
    <source>
        <dbReference type="Pfam" id="PF22636"/>
    </source>
</evidence>
<feature type="binding site" evidence="2">
    <location>
        <position position="61"/>
    </location>
    <ligand>
        <name>CoA</name>
        <dbReference type="ChEBI" id="CHEBI:57287"/>
    </ligand>
</feature>